<dbReference type="EMBL" id="BAAAXF010000018">
    <property type="protein sequence ID" value="GAA3495155.1"/>
    <property type="molecule type" value="Genomic_DNA"/>
</dbReference>
<evidence type="ECO:0008006" key="4">
    <source>
        <dbReference type="Google" id="ProtNLM"/>
    </source>
</evidence>
<keyword evidence="3" id="KW-1185">Reference proteome</keyword>
<proteinExistence type="predicted"/>
<dbReference type="Proteomes" id="UP001501455">
    <property type="component" value="Unassembled WGS sequence"/>
</dbReference>
<keyword evidence="1" id="KW-0732">Signal</keyword>
<sequence length="73" mass="7491">MLVPVWLVVMTGAAVAVPVRSSAVSAARAIVQALFTLMISRPRLRPPGGADTCMGDASCYGSMGEVDAVTVLV</sequence>
<name>A0ABP6TK93_9ACTN</name>
<comment type="caution">
    <text evidence="2">The sequence shown here is derived from an EMBL/GenBank/DDBJ whole genome shotgun (WGS) entry which is preliminary data.</text>
</comment>
<evidence type="ECO:0000313" key="3">
    <source>
        <dbReference type="Proteomes" id="UP001501455"/>
    </source>
</evidence>
<evidence type="ECO:0000313" key="2">
    <source>
        <dbReference type="EMBL" id="GAA3495155.1"/>
    </source>
</evidence>
<organism evidence="2 3">
    <name type="scientific">Streptomyces prasinosporus</name>
    <dbReference type="NCBI Taxonomy" id="68256"/>
    <lineage>
        <taxon>Bacteria</taxon>
        <taxon>Bacillati</taxon>
        <taxon>Actinomycetota</taxon>
        <taxon>Actinomycetes</taxon>
        <taxon>Kitasatosporales</taxon>
        <taxon>Streptomycetaceae</taxon>
        <taxon>Streptomyces</taxon>
        <taxon>Streptomyces albogriseolus group</taxon>
    </lineage>
</organism>
<accession>A0ABP6TK93</accession>
<feature type="chain" id="PRO_5045472055" description="Secreted protein" evidence="1">
    <location>
        <begin position="17"/>
        <end position="73"/>
    </location>
</feature>
<protein>
    <recommendedName>
        <fullName evidence="4">Secreted protein</fullName>
    </recommendedName>
</protein>
<reference evidence="3" key="1">
    <citation type="journal article" date="2019" name="Int. J. Syst. Evol. Microbiol.">
        <title>The Global Catalogue of Microorganisms (GCM) 10K type strain sequencing project: providing services to taxonomists for standard genome sequencing and annotation.</title>
        <authorList>
            <consortium name="The Broad Institute Genomics Platform"/>
            <consortium name="The Broad Institute Genome Sequencing Center for Infectious Disease"/>
            <person name="Wu L."/>
            <person name="Ma J."/>
        </authorList>
    </citation>
    <scope>NUCLEOTIDE SEQUENCE [LARGE SCALE GENOMIC DNA]</scope>
    <source>
        <strain evidence="3">JCM 4816</strain>
    </source>
</reference>
<evidence type="ECO:0000256" key="1">
    <source>
        <dbReference type="SAM" id="SignalP"/>
    </source>
</evidence>
<gene>
    <name evidence="2" type="ORF">GCM10019016_022550</name>
</gene>
<feature type="signal peptide" evidence="1">
    <location>
        <begin position="1"/>
        <end position="16"/>
    </location>
</feature>